<dbReference type="SUPFAM" id="SSF51735">
    <property type="entry name" value="NAD(P)-binding Rossmann-fold domains"/>
    <property type="match status" value="1"/>
</dbReference>
<gene>
    <name evidence="4" type="ORF">FAA97_19590</name>
</gene>
<evidence type="ECO:0000313" key="5">
    <source>
        <dbReference type="Proteomes" id="UP000308828"/>
    </source>
</evidence>
<evidence type="ECO:0000259" key="3">
    <source>
        <dbReference type="Pfam" id="PF01370"/>
    </source>
</evidence>
<evidence type="ECO:0000256" key="2">
    <source>
        <dbReference type="ARBA" id="ARBA00023277"/>
    </source>
</evidence>
<dbReference type="Gene3D" id="3.90.25.10">
    <property type="entry name" value="UDP-galactose 4-epimerase, domain 1"/>
    <property type="match status" value="1"/>
</dbReference>
<evidence type="ECO:0000256" key="1">
    <source>
        <dbReference type="ARBA" id="ARBA00022857"/>
    </source>
</evidence>
<evidence type="ECO:0000313" key="4">
    <source>
        <dbReference type="EMBL" id="THV20245.1"/>
    </source>
</evidence>
<keyword evidence="2" id="KW-0119">Carbohydrate metabolism</keyword>
<dbReference type="InterPro" id="IPR001509">
    <property type="entry name" value="Epimerase_deHydtase"/>
</dbReference>
<reference evidence="4 5" key="1">
    <citation type="submission" date="2019-04" db="EMBL/GenBank/DDBJ databases">
        <title>Genome sequence of strain shin9-1.</title>
        <authorList>
            <person name="Gao J."/>
            <person name="Sun J."/>
        </authorList>
    </citation>
    <scope>NUCLEOTIDE SEQUENCE [LARGE SCALE GENOMIC DNA]</scope>
    <source>
        <strain evidence="5">shin9-1</strain>
    </source>
</reference>
<dbReference type="PANTHER" id="PTHR43103:SF3">
    <property type="entry name" value="ADP-L-GLYCERO-D-MANNO-HEPTOSE-6-EPIMERASE"/>
    <property type="match status" value="1"/>
</dbReference>
<dbReference type="CDD" id="cd05238">
    <property type="entry name" value="Gne_like_SDR_e"/>
    <property type="match status" value="1"/>
</dbReference>
<dbReference type="GO" id="GO:0016491">
    <property type="term" value="F:oxidoreductase activity"/>
    <property type="evidence" value="ECO:0007669"/>
    <property type="project" value="InterPro"/>
</dbReference>
<dbReference type="OrthoDB" id="9801056at2"/>
<sequence>MHVMIIGAAGMVGRKLAERLARDGQLRGDAIASMTLVDVVTPESPAGFDGQVSLQIGDLSQLGVAEGLVARRPDVIFHLAAIVSGEAELDFDKGYAINLDGTRYLFDAIRLAQQADGYRPRLVFASSIAVVGAPLPYPIPDDFHTTPLTSYGTQKAICELLLSDYARKGFFDGIGIRLPTVCIRPGKPNKAASGFFSNILREPLVGKEAILPVSDDVRHWHTSPRSAVGFMIHGATIDLQKVGPRRNLSMPGLSATVGEQIEALRRVAGDAAVALIKREPDEMIMRMCAGWAPGFEATRARELGFTAETSFDEIIQAHIEDELGGSL</sequence>
<dbReference type="Pfam" id="PF01370">
    <property type="entry name" value="Epimerase"/>
    <property type="match status" value="1"/>
</dbReference>
<keyword evidence="5" id="KW-1185">Reference proteome</keyword>
<dbReference type="InterPro" id="IPR036291">
    <property type="entry name" value="NAD(P)-bd_dom_sf"/>
</dbReference>
<feature type="domain" description="NAD-dependent epimerase/dehydratase" evidence="3">
    <location>
        <begin position="3"/>
        <end position="210"/>
    </location>
</feature>
<accession>A0A4S8NU63</accession>
<protein>
    <submittedName>
        <fullName evidence="4">SDR family oxidoreductase</fullName>
    </submittedName>
</protein>
<organism evidence="4 5">
    <name type="scientific">Peteryoungia ipomoeae</name>
    <dbReference type="NCBI Taxonomy" id="1210932"/>
    <lineage>
        <taxon>Bacteria</taxon>
        <taxon>Pseudomonadati</taxon>
        <taxon>Pseudomonadota</taxon>
        <taxon>Alphaproteobacteria</taxon>
        <taxon>Hyphomicrobiales</taxon>
        <taxon>Rhizobiaceae</taxon>
        <taxon>Peteryoungia</taxon>
    </lineage>
</organism>
<dbReference type="Gene3D" id="3.40.50.720">
    <property type="entry name" value="NAD(P)-binding Rossmann-like Domain"/>
    <property type="match status" value="1"/>
</dbReference>
<dbReference type="EMBL" id="STGV01000008">
    <property type="protein sequence ID" value="THV20245.1"/>
    <property type="molecule type" value="Genomic_DNA"/>
</dbReference>
<dbReference type="InterPro" id="IPR050005">
    <property type="entry name" value="DenD"/>
</dbReference>
<dbReference type="AlphaFoldDB" id="A0A4S8NU63"/>
<dbReference type="RefSeq" id="WP_136600261.1">
    <property type="nucleotide sequence ID" value="NZ_STGV01000008.1"/>
</dbReference>
<dbReference type="NCBIfam" id="NF043036">
    <property type="entry name" value="ErythonDh"/>
    <property type="match status" value="1"/>
</dbReference>
<proteinExistence type="predicted"/>
<name>A0A4S8NU63_9HYPH</name>
<dbReference type="PANTHER" id="PTHR43103">
    <property type="entry name" value="NUCLEOSIDE-DIPHOSPHATE-SUGAR EPIMERASE"/>
    <property type="match status" value="1"/>
</dbReference>
<dbReference type="Proteomes" id="UP000308828">
    <property type="component" value="Unassembled WGS sequence"/>
</dbReference>
<keyword evidence="1" id="KW-0521">NADP</keyword>
<comment type="caution">
    <text evidence="4">The sequence shown here is derived from an EMBL/GenBank/DDBJ whole genome shotgun (WGS) entry which is preliminary data.</text>
</comment>